<comment type="caution">
    <text evidence="1">The sequence shown here is derived from an EMBL/GenBank/DDBJ whole genome shotgun (WGS) entry which is preliminary data.</text>
</comment>
<evidence type="ECO:0000313" key="1">
    <source>
        <dbReference type="EMBL" id="GCC22573.1"/>
    </source>
</evidence>
<proteinExistence type="predicted"/>
<organism evidence="1 2">
    <name type="scientific">Chiloscyllium punctatum</name>
    <name type="common">Brownbanded bambooshark</name>
    <name type="synonym">Hemiscyllium punctatum</name>
    <dbReference type="NCBI Taxonomy" id="137246"/>
    <lineage>
        <taxon>Eukaryota</taxon>
        <taxon>Metazoa</taxon>
        <taxon>Chordata</taxon>
        <taxon>Craniata</taxon>
        <taxon>Vertebrata</taxon>
        <taxon>Chondrichthyes</taxon>
        <taxon>Elasmobranchii</taxon>
        <taxon>Galeomorphii</taxon>
        <taxon>Galeoidea</taxon>
        <taxon>Orectolobiformes</taxon>
        <taxon>Hemiscylliidae</taxon>
        <taxon>Chiloscyllium</taxon>
    </lineage>
</organism>
<accession>A0A401RWR1</accession>
<keyword evidence="2" id="KW-1185">Reference proteome</keyword>
<evidence type="ECO:0000313" key="2">
    <source>
        <dbReference type="Proteomes" id="UP000287033"/>
    </source>
</evidence>
<name>A0A401RWR1_CHIPU</name>
<protein>
    <submittedName>
        <fullName evidence="1">Uncharacterized protein</fullName>
    </submittedName>
</protein>
<dbReference type="EMBL" id="BEZZ01000013">
    <property type="protein sequence ID" value="GCC22573.1"/>
    <property type="molecule type" value="Genomic_DNA"/>
</dbReference>
<gene>
    <name evidence="1" type="ORF">chiPu_0000961</name>
</gene>
<dbReference type="Proteomes" id="UP000287033">
    <property type="component" value="Unassembled WGS sequence"/>
</dbReference>
<reference evidence="1 2" key="1">
    <citation type="journal article" date="2018" name="Nat. Ecol. Evol.">
        <title>Shark genomes provide insights into elasmobranch evolution and the origin of vertebrates.</title>
        <authorList>
            <person name="Hara Y"/>
            <person name="Yamaguchi K"/>
            <person name="Onimaru K"/>
            <person name="Kadota M"/>
            <person name="Koyanagi M"/>
            <person name="Keeley SD"/>
            <person name="Tatsumi K"/>
            <person name="Tanaka K"/>
            <person name="Motone F"/>
            <person name="Kageyama Y"/>
            <person name="Nozu R"/>
            <person name="Adachi N"/>
            <person name="Nishimura O"/>
            <person name="Nakagawa R"/>
            <person name="Tanegashima C"/>
            <person name="Kiyatake I"/>
            <person name="Matsumoto R"/>
            <person name="Murakumo K"/>
            <person name="Nishida K"/>
            <person name="Terakita A"/>
            <person name="Kuratani S"/>
            <person name="Sato K"/>
            <person name="Hyodo S Kuraku.S."/>
        </authorList>
    </citation>
    <scope>NUCLEOTIDE SEQUENCE [LARGE SCALE GENOMIC DNA]</scope>
</reference>
<dbReference type="AlphaFoldDB" id="A0A401RWR1"/>
<sequence length="75" mass="8387">MFSDINSRRTLRERLRREGRREELPCEIAASKNVAWRRPGAGLDVDDIKRKGVVRDLRQGGGEDGDSCSSAGRVC</sequence>